<dbReference type="KEGG" id="dti:Desti_5146"/>
<dbReference type="Proteomes" id="UP000006055">
    <property type="component" value="Chromosome"/>
</dbReference>
<organism evidence="2 3">
    <name type="scientific">Desulfomonile tiedjei (strain ATCC 49306 / DSM 6799 / DCB-1)</name>
    <dbReference type="NCBI Taxonomy" id="706587"/>
    <lineage>
        <taxon>Bacteria</taxon>
        <taxon>Pseudomonadati</taxon>
        <taxon>Thermodesulfobacteriota</taxon>
        <taxon>Desulfomonilia</taxon>
        <taxon>Desulfomonilales</taxon>
        <taxon>Desulfomonilaceae</taxon>
        <taxon>Desulfomonile</taxon>
    </lineage>
</organism>
<dbReference type="EMBL" id="CP003360">
    <property type="protein sequence ID" value="AFM27749.1"/>
    <property type="molecule type" value="Genomic_DNA"/>
</dbReference>
<keyword evidence="3" id="KW-1185">Reference proteome</keyword>
<protein>
    <submittedName>
        <fullName evidence="2">Uncharacterized protein</fullName>
    </submittedName>
</protein>
<proteinExistence type="predicted"/>
<dbReference type="STRING" id="706587.Desti_5146"/>
<dbReference type="HOGENOM" id="CLU_2394974_0_0_7"/>
<evidence type="ECO:0000256" key="1">
    <source>
        <dbReference type="SAM" id="MobiDB-lite"/>
    </source>
</evidence>
<accession>I4CDV8</accession>
<feature type="region of interest" description="Disordered" evidence="1">
    <location>
        <begin position="51"/>
        <end position="93"/>
    </location>
</feature>
<name>I4CDV8_DESTA</name>
<dbReference type="AlphaFoldDB" id="I4CDV8"/>
<evidence type="ECO:0000313" key="3">
    <source>
        <dbReference type="Proteomes" id="UP000006055"/>
    </source>
</evidence>
<gene>
    <name evidence="2" type="ordered locus">Desti_5146</name>
</gene>
<evidence type="ECO:0000313" key="2">
    <source>
        <dbReference type="EMBL" id="AFM27749.1"/>
    </source>
</evidence>
<reference evidence="3" key="1">
    <citation type="submission" date="2012-06" db="EMBL/GenBank/DDBJ databases">
        <title>Complete sequence of chromosome of Desulfomonile tiedjei DSM 6799.</title>
        <authorList>
            <person name="Lucas S."/>
            <person name="Copeland A."/>
            <person name="Lapidus A."/>
            <person name="Glavina del Rio T."/>
            <person name="Dalin E."/>
            <person name="Tice H."/>
            <person name="Bruce D."/>
            <person name="Goodwin L."/>
            <person name="Pitluck S."/>
            <person name="Peters L."/>
            <person name="Ovchinnikova G."/>
            <person name="Zeytun A."/>
            <person name="Lu M."/>
            <person name="Kyrpides N."/>
            <person name="Mavromatis K."/>
            <person name="Ivanova N."/>
            <person name="Brettin T."/>
            <person name="Detter J.C."/>
            <person name="Han C."/>
            <person name="Larimer F."/>
            <person name="Land M."/>
            <person name="Hauser L."/>
            <person name="Markowitz V."/>
            <person name="Cheng J.-F."/>
            <person name="Hugenholtz P."/>
            <person name="Woyke T."/>
            <person name="Wu D."/>
            <person name="Spring S."/>
            <person name="Schroeder M."/>
            <person name="Brambilla E."/>
            <person name="Klenk H.-P."/>
            <person name="Eisen J.A."/>
        </authorList>
    </citation>
    <scope>NUCLEOTIDE SEQUENCE [LARGE SCALE GENOMIC DNA]</scope>
    <source>
        <strain evidence="3">ATCC 49306 / DSM 6799 / DCB-1</strain>
    </source>
</reference>
<sequence length="93" mass="10311">MSDGVQITVVLKVDRNRNMASENFHRENFIASGLPHAFQFPNGEWRTLRPAIDGTSTGTSDNFILGASRQPPPERQRTSDLSSVCPLSDRTPI</sequence>